<gene>
    <name evidence="7" type="ORF">RUMHYD_01972</name>
</gene>
<dbReference type="SUPFAM" id="SSF64496">
    <property type="entry name" value="DNA-binding domain of intron-encoded endonucleases"/>
    <property type="match status" value="3"/>
</dbReference>
<dbReference type="Pfam" id="PF01541">
    <property type="entry name" value="GIY-YIG"/>
    <property type="match status" value="1"/>
</dbReference>
<comment type="similarity">
    <text evidence="1">To endonucleases of group I introns of fungi and phage.</text>
</comment>
<comment type="caution">
    <text evidence="7">The sequence shown here is derived from an EMBL/GenBank/DDBJ whole genome shotgun (WGS) entry which is preliminary data.</text>
</comment>
<feature type="compositionally biased region" description="Basic and acidic residues" evidence="5">
    <location>
        <begin position="105"/>
        <end position="118"/>
    </location>
</feature>
<dbReference type="eggNOG" id="COG3860">
    <property type="taxonomic scope" value="Bacteria"/>
</dbReference>
<dbReference type="GO" id="GO:0016787">
    <property type="term" value="F:hydrolase activity"/>
    <property type="evidence" value="ECO:0007669"/>
    <property type="project" value="UniProtKB-KW"/>
</dbReference>
<dbReference type="SUPFAM" id="SSF82771">
    <property type="entry name" value="GIY-YIG endonuclease"/>
    <property type="match status" value="1"/>
</dbReference>
<dbReference type="InterPro" id="IPR003611">
    <property type="entry name" value="NUMOD3"/>
</dbReference>
<protein>
    <recommendedName>
        <fullName evidence="6">GIY-YIG domain-containing protein</fullName>
    </recommendedName>
</protein>
<feature type="region of interest" description="Disordered" evidence="5">
    <location>
        <begin position="103"/>
        <end position="129"/>
    </location>
</feature>
<evidence type="ECO:0000313" key="7">
    <source>
        <dbReference type="EMBL" id="EEG49161.1"/>
    </source>
</evidence>
<dbReference type="Gene3D" id="1.10.10.10">
    <property type="entry name" value="Winged helix-like DNA-binding domain superfamily/Winged helix DNA-binding domain"/>
    <property type="match status" value="1"/>
</dbReference>
<dbReference type="SMART" id="SM00496">
    <property type="entry name" value="IENR2"/>
    <property type="match status" value="4"/>
</dbReference>
<dbReference type="CDD" id="cd10437">
    <property type="entry name" value="GIY-YIG_HE_I-TevI_like"/>
    <property type="match status" value="1"/>
</dbReference>
<dbReference type="InterPro" id="IPR000305">
    <property type="entry name" value="GIY-YIG_endonuc"/>
</dbReference>
<dbReference type="InterPro" id="IPR006350">
    <property type="entry name" value="Intron_endoG1"/>
</dbReference>
<dbReference type="RefSeq" id="WP_005948905.1">
    <property type="nucleotide sequence ID" value="NZ_CP136423.1"/>
</dbReference>
<dbReference type="NCBIfam" id="TIGR01453">
    <property type="entry name" value="grpIintron_endo"/>
    <property type="match status" value="1"/>
</dbReference>
<dbReference type="EMBL" id="ACBZ01000101">
    <property type="protein sequence ID" value="EEG49161.1"/>
    <property type="molecule type" value="Genomic_DNA"/>
</dbReference>
<evidence type="ECO:0000256" key="2">
    <source>
        <dbReference type="ARBA" id="ARBA00022722"/>
    </source>
</evidence>
<evidence type="ECO:0000259" key="6">
    <source>
        <dbReference type="PROSITE" id="PS50164"/>
    </source>
</evidence>
<evidence type="ECO:0000256" key="5">
    <source>
        <dbReference type="SAM" id="MobiDB-lite"/>
    </source>
</evidence>
<reference evidence="7 8" key="1">
    <citation type="submission" date="2009-01" db="EMBL/GenBank/DDBJ databases">
        <authorList>
            <person name="Fulton L."/>
            <person name="Clifton S."/>
            <person name="Fulton B."/>
            <person name="Xu J."/>
            <person name="Minx P."/>
            <person name="Pepin K.H."/>
            <person name="Johnson M."/>
            <person name="Bhonagiri V."/>
            <person name="Nash W.E."/>
            <person name="Mardis E.R."/>
            <person name="Wilson R.K."/>
        </authorList>
    </citation>
    <scope>NUCLEOTIDE SEQUENCE [LARGE SCALE GENOMIC DNA]</scope>
    <source>
        <strain evidence="8">DSM 10507 / JCM 14656 / S5a33</strain>
    </source>
</reference>
<sequence>MKNISGIYKITNNVNGKFYIGSSQNISRRWYDHKRELRIQKHHNKYLQRAWNKYGEENFSFEIVEECKVEELSDREQLYIEKYVNSDFCYNISIDTIAPMRGKKHSEEAKRKMSESRKGLMVGPKNHMYGKHLSDEEKKKLSLAFSGEKNPMYGKHLSDESKRKISEAHKGTKCPEYLKRRYRLEMLGSGNPFYGKHHSKKSLELMSKNRTGLLKGADSPVSRKVVRISENTNEIKIYDTVTEAAKSNNAQRSHIALVCRGERKHAGGYRWMYFEDYQHANTEVSDQIAKG</sequence>
<dbReference type="GO" id="GO:0003677">
    <property type="term" value="F:DNA binding"/>
    <property type="evidence" value="ECO:0007669"/>
    <property type="project" value="InterPro"/>
</dbReference>
<dbReference type="InterPro" id="IPR036388">
    <property type="entry name" value="WH-like_DNA-bd_sf"/>
</dbReference>
<evidence type="ECO:0000256" key="4">
    <source>
        <dbReference type="ARBA" id="ARBA00022801"/>
    </source>
</evidence>
<dbReference type="GO" id="GO:0004519">
    <property type="term" value="F:endonuclease activity"/>
    <property type="evidence" value="ECO:0007669"/>
    <property type="project" value="UniProtKB-KW"/>
</dbReference>
<dbReference type="Proteomes" id="UP000003100">
    <property type="component" value="Unassembled WGS sequence"/>
</dbReference>
<dbReference type="PROSITE" id="PS50164">
    <property type="entry name" value="GIY_YIG"/>
    <property type="match status" value="1"/>
</dbReference>
<dbReference type="HOGENOM" id="CLU_094476_0_0_9"/>
<feature type="domain" description="GIY-YIG" evidence="6">
    <location>
        <begin position="3"/>
        <end position="92"/>
    </location>
</feature>
<evidence type="ECO:0000313" key="8">
    <source>
        <dbReference type="Proteomes" id="UP000003100"/>
    </source>
</evidence>
<dbReference type="SMART" id="SM00465">
    <property type="entry name" value="GIYc"/>
    <property type="match status" value="1"/>
</dbReference>
<evidence type="ECO:0000256" key="1">
    <source>
        <dbReference type="ARBA" id="ARBA00010045"/>
    </source>
</evidence>
<keyword evidence="8" id="KW-1185">Reference proteome</keyword>
<keyword evidence="3" id="KW-0255">Endonuclease</keyword>
<organism evidence="7 8">
    <name type="scientific">Blautia hydrogenotrophica (strain DSM 10507 / JCM 14656 / S5a33)</name>
    <name type="common">Ruminococcus hydrogenotrophicus</name>
    <dbReference type="NCBI Taxonomy" id="476272"/>
    <lineage>
        <taxon>Bacteria</taxon>
        <taxon>Bacillati</taxon>
        <taxon>Bacillota</taxon>
        <taxon>Clostridia</taxon>
        <taxon>Lachnospirales</taxon>
        <taxon>Lachnospiraceae</taxon>
        <taxon>Blautia</taxon>
    </lineage>
</organism>
<dbReference type="AlphaFoldDB" id="C0CM91"/>
<dbReference type="Pfam" id="PF07460">
    <property type="entry name" value="NUMOD3"/>
    <property type="match status" value="2"/>
</dbReference>
<dbReference type="SMART" id="SM00497">
    <property type="entry name" value="IENR1"/>
    <property type="match status" value="1"/>
</dbReference>
<dbReference type="Gene3D" id="3.40.1440.10">
    <property type="entry name" value="GIY-YIG endonuclease"/>
    <property type="match status" value="1"/>
</dbReference>
<dbReference type="InterPro" id="IPR003647">
    <property type="entry name" value="Intron_nuc_1_rpt"/>
</dbReference>
<evidence type="ECO:0000256" key="3">
    <source>
        <dbReference type="ARBA" id="ARBA00022759"/>
    </source>
</evidence>
<keyword evidence="4" id="KW-0378">Hydrolase</keyword>
<reference evidence="7 8" key="2">
    <citation type="submission" date="2009-02" db="EMBL/GenBank/DDBJ databases">
        <title>Draft genome sequence of Blautia hydrogenotrophica DSM 10507 (Ruminococcus hydrogenotrophicus DSM 10507).</title>
        <authorList>
            <person name="Sudarsanam P."/>
            <person name="Ley R."/>
            <person name="Guruge J."/>
            <person name="Turnbaugh P.J."/>
            <person name="Mahowald M."/>
            <person name="Liep D."/>
            <person name="Gordon J."/>
        </authorList>
    </citation>
    <scope>NUCLEOTIDE SEQUENCE [LARGE SCALE GENOMIC DNA]</scope>
    <source>
        <strain evidence="8">DSM 10507 / JCM 14656 / S5a33</strain>
    </source>
</reference>
<accession>C0CM91</accession>
<keyword evidence="2" id="KW-0540">Nuclease</keyword>
<name>C0CM91_BLAHS</name>
<dbReference type="InterPro" id="IPR035901">
    <property type="entry name" value="GIY-YIG_endonuc_sf"/>
</dbReference>
<proteinExistence type="predicted"/>
<dbReference type="PATRIC" id="fig|476272.21.peg.2012"/>
<dbReference type="GeneID" id="86822294"/>